<feature type="region of interest" description="Disordered" evidence="17">
    <location>
        <begin position="261"/>
        <end position="291"/>
    </location>
</feature>
<evidence type="ECO:0000256" key="3">
    <source>
        <dbReference type="ARBA" id="ARBA00004229"/>
    </source>
</evidence>
<name>A0AA38WKB8_9ASTR</name>
<evidence type="ECO:0000256" key="1">
    <source>
        <dbReference type="ARBA" id="ARBA00001275"/>
    </source>
</evidence>
<evidence type="ECO:0000256" key="7">
    <source>
        <dbReference type="ARBA" id="ARBA00022533"/>
    </source>
</evidence>
<dbReference type="InterPro" id="IPR011833">
    <property type="entry name" value="Glycg_phsphrylas"/>
</dbReference>
<dbReference type="NCBIfam" id="TIGR02093">
    <property type="entry name" value="P_ylase"/>
    <property type="match status" value="1"/>
</dbReference>
<dbReference type="Proteomes" id="UP001172457">
    <property type="component" value="Chromosome 1"/>
</dbReference>
<dbReference type="GO" id="GO:0009501">
    <property type="term" value="C:amyloplast"/>
    <property type="evidence" value="ECO:0007669"/>
    <property type="project" value="UniProtKB-SubCell"/>
</dbReference>
<comment type="function">
    <text evidence="16">Allosteric enzyme that catalyzes the rate-limiting step in glycogen catabolism, the phosphorolytic cleavage of glycogen to produce glucose-1-phosphate, and plays a central role in maintaining cellular and organismal glucose homeostasis.</text>
</comment>
<gene>
    <name evidence="19" type="ORF">OSB04_000078</name>
</gene>
<keyword evidence="8" id="KW-0934">Plastid</keyword>
<keyword evidence="10 16" id="KW-0808">Transferase</keyword>
<keyword evidence="9 16" id="KW-0328">Glycosyltransferase</keyword>
<evidence type="ECO:0000313" key="20">
    <source>
        <dbReference type="Proteomes" id="UP001172457"/>
    </source>
</evidence>
<evidence type="ECO:0000256" key="17">
    <source>
        <dbReference type="SAM" id="MobiDB-lite"/>
    </source>
</evidence>
<evidence type="ECO:0000256" key="2">
    <source>
        <dbReference type="ARBA" id="ARBA00001933"/>
    </source>
</evidence>
<keyword evidence="11 16" id="KW-0663">Pyridoxal phosphate</keyword>
<dbReference type="GO" id="GO:0030170">
    <property type="term" value="F:pyridoxal phosphate binding"/>
    <property type="evidence" value="ECO:0007669"/>
    <property type="project" value="InterPro"/>
</dbReference>
<evidence type="ECO:0000313" key="19">
    <source>
        <dbReference type="EMBL" id="KAJ9564112.1"/>
    </source>
</evidence>
<dbReference type="PROSITE" id="PS00102">
    <property type="entry name" value="PHOSPHORYLASE"/>
    <property type="match status" value="1"/>
</dbReference>
<evidence type="ECO:0000256" key="6">
    <source>
        <dbReference type="ARBA" id="ARBA00022528"/>
    </source>
</evidence>
<feature type="compositionally biased region" description="Acidic residues" evidence="17">
    <location>
        <begin position="382"/>
        <end position="397"/>
    </location>
</feature>
<evidence type="ECO:0000256" key="11">
    <source>
        <dbReference type="ARBA" id="ARBA00022898"/>
    </source>
</evidence>
<keyword evidence="6" id="KW-0150">Chloroplast</keyword>
<dbReference type="Pfam" id="PF00343">
    <property type="entry name" value="Phosphorylase"/>
    <property type="match status" value="2"/>
</dbReference>
<dbReference type="EMBL" id="JARYMX010000001">
    <property type="protein sequence ID" value="KAJ9564112.1"/>
    <property type="molecule type" value="Genomic_DNA"/>
</dbReference>
<dbReference type="Gene3D" id="3.40.50.2000">
    <property type="entry name" value="Glycogen Phosphorylase B"/>
    <property type="match status" value="2"/>
</dbReference>
<evidence type="ECO:0000256" key="10">
    <source>
        <dbReference type="ARBA" id="ARBA00022679"/>
    </source>
</evidence>
<feature type="compositionally biased region" description="Acidic residues" evidence="17">
    <location>
        <begin position="363"/>
        <end position="373"/>
    </location>
</feature>
<feature type="compositionally biased region" description="Basic and acidic residues" evidence="17">
    <location>
        <begin position="1028"/>
        <end position="1047"/>
    </location>
</feature>
<evidence type="ECO:0000256" key="4">
    <source>
        <dbReference type="ARBA" id="ARBA00004602"/>
    </source>
</evidence>
<evidence type="ECO:0000256" key="15">
    <source>
        <dbReference type="ARBA" id="ARBA00025174"/>
    </source>
</evidence>
<dbReference type="CDD" id="cd04300">
    <property type="entry name" value="GT35_Glycogen_Phosphorylase"/>
    <property type="match status" value="1"/>
</dbReference>
<proteinExistence type="inferred from homology"/>
<comment type="caution">
    <text evidence="19">The sequence shown here is derived from an EMBL/GenBank/DDBJ whole genome shotgun (WGS) entry which is preliminary data.</text>
</comment>
<dbReference type="GO" id="GO:0009507">
    <property type="term" value="C:chloroplast"/>
    <property type="evidence" value="ECO:0007669"/>
    <property type="project" value="UniProtKB-SubCell"/>
</dbReference>
<comment type="similarity">
    <text evidence="5 16">Belongs to the glycogen phosphorylase family.</text>
</comment>
<dbReference type="GO" id="GO:0008184">
    <property type="term" value="F:glycogen phosphorylase activity"/>
    <property type="evidence" value="ECO:0007669"/>
    <property type="project" value="InterPro"/>
</dbReference>
<dbReference type="InterPro" id="IPR000811">
    <property type="entry name" value="Glyco_trans_35"/>
</dbReference>
<comment type="catalytic activity">
    <reaction evidence="1 16">
        <text>[(1-&gt;4)-alpha-D-glucosyl](n) + phosphate = [(1-&gt;4)-alpha-D-glucosyl](n-1) + alpha-D-glucose 1-phosphate</text>
        <dbReference type="Rhea" id="RHEA:41732"/>
        <dbReference type="Rhea" id="RHEA-COMP:9584"/>
        <dbReference type="Rhea" id="RHEA-COMP:9586"/>
        <dbReference type="ChEBI" id="CHEBI:15444"/>
        <dbReference type="ChEBI" id="CHEBI:43474"/>
        <dbReference type="ChEBI" id="CHEBI:58601"/>
        <dbReference type="EC" id="2.4.1.1"/>
    </reaction>
</comment>
<feature type="region of interest" description="Disordered" evidence="17">
    <location>
        <begin position="312"/>
        <end position="434"/>
    </location>
</feature>
<dbReference type="SUPFAM" id="SSF53756">
    <property type="entry name" value="UDP-Glycosyltransferase/glycogen phosphorylase"/>
    <property type="match status" value="1"/>
</dbReference>
<organism evidence="19 20">
    <name type="scientific">Centaurea solstitialis</name>
    <name type="common">yellow star-thistle</name>
    <dbReference type="NCBI Taxonomy" id="347529"/>
    <lineage>
        <taxon>Eukaryota</taxon>
        <taxon>Viridiplantae</taxon>
        <taxon>Streptophyta</taxon>
        <taxon>Embryophyta</taxon>
        <taxon>Tracheophyta</taxon>
        <taxon>Spermatophyta</taxon>
        <taxon>Magnoliopsida</taxon>
        <taxon>eudicotyledons</taxon>
        <taxon>Gunneridae</taxon>
        <taxon>Pentapetalae</taxon>
        <taxon>asterids</taxon>
        <taxon>campanulids</taxon>
        <taxon>Asterales</taxon>
        <taxon>Asteraceae</taxon>
        <taxon>Carduoideae</taxon>
        <taxon>Cardueae</taxon>
        <taxon>Centaureinae</taxon>
        <taxon>Centaurea</taxon>
    </lineage>
</organism>
<evidence type="ECO:0000256" key="8">
    <source>
        <dbReference type="ARBA" id="ARBA00022640"/>
    </source>
</evidence>
<keyword evidence="12" id="KW-0809">Transit peptide</keyword>
<dbReference type="PANTHER" id="PTHR11468">
    <property type="entry name" value="GLYCOGEN PHOSPHORYLASE"/>
    <property type="match status" value="1"/>
</dbReference>
<evidence type="ECO:0000256" key="5">
    <source>
        <dbReference type="ARBA" id="ARBA00006047"/>
    </source>
</evidence>
<feature type="compositionally biased region" description="Basic residues" evidence="17">
    <location>
        <begin position="53"/>
        <end position="69"/>
    </location>
</feature>
<comment type="cofactor">
    <cofactor evidence="2 16">
        <name>pyridoxal 5'-phosphate</name>
        <dbReference type="ChEBI" id="CHEBI:597326"/>
    </cofactor>
</comment>
<evidence type="ECO:0000256" key="13">
    <source>
        <dbReference type="ARBA" id="ARBA00023234"/>
    </source>
</evidence>
<accession>A0AA38WKB8</accession>
<keyword evidence="14 16" id="KW-0119">Carbohydrate metabolism</keyword>
<keyword evidence="20" id="KW-1185">Reference proteome</keyword>
<feature type="compositionally biased region" description="Polar residues" evidence="17">
    <location>
        <begin position="323"/>
        <end position="339"/>
    </location>
</feature>
<dbReference type="InterPro" id="IPR035090">
    <property type="entry name" value="Pyridoxal_P_attach_site"/>
</dbReference>
<evidence type="ECO:0000256" key="9">
    <source>
        <dbReference type="ARBA" id="ARBA00022676"/>
    </source>
</evidence>
<feature type="region of interest" description="Disordered" evidence="17">
    <location>
        <begin position="40"/>
        <end position="104"/>
    </location>
</feature>
<evidence type="ECO:0000256" key="14">
    <source>
        <dbReference type="ARBA" id="ARBA00023277"/>
    </source>
</evidence>
<feature type="region of interest" description="Disordered" evidence="17">
    <location>
        <begin position="1018"/>
        <end position="1047"/>
    </location>
</feature>
<protein>
    <recommendedName>
        <fullName evidence="16">Alpha-1,4 glucan phosphorylase</fullName>
        <ecNumber evidence="16">2.4.1.1</ecNumber>
    </recommendedName>
</protein>
<dbReference type="GO" id="GO:0005980">
    <property type="term" value="P:glycogen catabolic process"/>
    <property type="evidence" value="ECO:0007669"/>
    <property type="project" value="TreeGrafter"/>
</dbReference>
<evidence type="ECO:0000256" key="16">
    <source>
        <dbReference type="RuleBase" id="RU000587"/>
    </source>
</evidence>
<keyword evidence="7" id="KW-0021">Allosteric enzyme</keyword>
<comment type="subcellular location">
    <subcellularLocation>
        <location evidence="4">Plastid</location>
        <location evidence="4">Amyloplast</location>
    </subcellularLocation>
    <subcellularLocation>
        <location evidence="3">Plastid</location>
        <location evidence="3">Chloroplast</location>
    </subcellularLocation>
</comment>
<dbReference type="Pfam" id="PF02179">
    <property type="entry name" value="BAG"/>
    <property type="match status" value="1"/>
</dbReference>
<keyword evidence="13" id="KW-0035">Amyloplast</keyword>
<reference evidence="19" key="1">
    <citation type="submission" date="2023-03" db="EMBL/GenBank/DDBJ databases">
        <title>Chromosome-scale reference genome and RAD-based genetic map of yellow starthistle (Centaurea solstitialis) reveal putative structural variation and QTLs associated with invader traits.</title>
        <authorList>
            <person name="Reatini B."/>
            <person name="Cang F.A."/>
            <person name="Jiang Q."/>
            <person name="Mckibben M.T.W."/>
            <person name="Barker M.S."/>
            <person name="Rieseberg L.H."/>
            <person name="Dlugosch K.M."/>
        </authorList>
    </citation>
    <scope>NUCLEOTIDE SEQUENCE</scope>
    <source>
        <strain evidence="19">CAN-66</strain>
        <tissue evidence="19">Leaf</tissue>
    </source>
</reference>
<dbReference type="EC" id="2.4.1.1" evidence="16"/>
<evidence type="ECO:0000256" key="12">
    <source>
        <dbReference type="ARBA" id="ARBA00022946"/>
    </source>
</evidence>
<dbReference type="InterPro" id="IPR003103">
    <property type="entry name" value="BAG_domain"/>
</dbReference>
<dbReference type="PANTHER" id="PTHR11468:SF28">
    <property type="entry name" value="ALPHA-GLUCAN PHOSPHORYLASE 1"/>
    <property type="match status" value="1"/>
</dbReference>
<dbReference type="GO" id="GO:0051087">
    <property type="term" value="F:protein-folding chaperone binding"/>
    <property type="evidence" value="ECO:0007669"/>
    <property type="project" value="InterPro"/>
</dbReference>
<comment type="function">
    <text evidence="15">Phosphorylase is an important allosteric enzyme in carbohydrate metabolism. Enzymes from different sources differ in their regulatory mechanisms and in their natural substrates. However, all known phosphorylases share catalytic and structural properties.</text>
</comment>
<evidence type="ECO:0000259" key="18">
    <source>
        <dbReference type="Pfam" id="PF02179"/>
    </source>
</evidence>
<dbReference type="FunFam" id="3.40.50.2000:FF:000003">
    <property type="entry name" value="Alpha-1,4 glucan phosphorylase"/>
    <property type="match status" value="1"/>
</dbReference>
<dbReference type="FunFam" id="3.40.50.2000:FF:000105">
    <property type="entry name" value="Alpha-1,4 glucan phosphorylase"/>
    <property type="match status" value="1"/>
</dbReference>
<sequence>MAATGHHHQCHCHSTLQPPPPPPTTTCYCTTCSTTTLYSPQPPPPQFHSISPHLHHHLHAPPQNHHNHHPPPPSEIHQKHQLFRKYSSQEDAEEEEPSPVDPTVSSLIRRIAALESSLRRRGSKVSHRPSSLRHAAARTIQIHFRAFLVRRSVTLRNLKDLAYIKSSLNDLKSSISDKIRFDYELLSRESMNLLIKLDSIQGSDPMIRDGKRSISRELIRFMEFIDEMSTENHMISVSKVKFSKNGKKSVILQREQKIRASGSRVLGDDDDDDVRKSPHVSNNQSKTKVRVSSVPKLEEAIEKLELENLRKNGVPQNRFGGLTKNQPNVKKTVRFSENGNVYRLIKSSHGHGESDGSDSSNGGEEEEVEEVEEIGVSSKETEVEDEDEDSSEMSENEMDPRKNLGTRMNQSTKNHQSDQEHNEGDEDEGDDGFVFSAPLPEKMEYRVDSSKKMIGKRSCLPNAYRMKMTRNMNLTPARVKQSVKKMAYYYCVATGGAGGGGPMTLSHCSPISIGFDFGFGFHVGSKKSNRMLLFGTTGVDFGRRNVYVRRSVLNPKLKDEVVIVEQDAGGIDMSTSDTIASRITHHAEFTPSFSPEGFDLPKAYFATAQSIRDSLIVNWNATYDMYERSNVKQAYYLSMEFLQGRALLNAIGNLELTGAYGEALSKLGHKLEDVVSQEPDAALGNGGLGRLASCFLDSLATLNYPAWGYGLRYKYGLFKQLITKDGQEEIAENWLEMGNPWEIVRNDISYPIKFYGKVVTGSDGKRRWIGGEDIVAVASDVPIPGYKTKTTINLRLWSTKVPSADFDLSAFNSGEHTKACESQANAEKICYILYPGDDSLEGKTLRLKQQYTLCSASLQDIITRFEKRSGENVLWKEFPEKVAVQMNDTHPTLCIPELMRILIDLKGISWKEAWDITQRTVAYTNHTVLPEALEKWSLELMQRLLPRHVEIIELIDEELINGIVAEFGKSNPELLERKLNAMRILENVELPSSIADLFIKSKETSAVDTALEVSNKGSLADDEDELVENSKEKEVDSETVQKVEQKEEANLKPAPIPPKMVHMANLCVVGGHAVNGVAKIHSEIVKQDVFNDFYKLWPEKFQNKTNGVTPRRWIRYCNPELSKIITKWTGGDDWVLNTEKLAELRKFADNEDLQSEWRAAKRINKMKVVSFLQEKTGYRVSPDAMFDIQVKRIHEYKRQLLNILGIVYRYKKMKGMNARERKEKFTPRVCIFGGKAFATYAQAKRIVKLITDVGVTINNDPEIGDLLKVVFVPDYNVSVAELLIPASELSQHISTAGMEASGTSNMKFSMNGCILIGTLDGANVEIREEVGEDNFFLFGAQAHEIAGLRKERAEGKFVPDPLFEEVKEYVRSGIFGPYDYDELMRSLEGNEGFGCADYFLVGKDFPSYIECQEKVDEAYRDQKKWTRMSILNSAGSYKFSSDRTIHEYARDIWNIQPLQLP</sequence>
<feature type="domain" description="BAG" evidence="18">
    <location>
        <begin position="175"/>
        <end position="227"/>
    </location>
</feature>